<dbReference type="OrthoDB" id="10360989at2759"/>
<feature type="transmembrane region" description="Helical" evidence="2">
    <location>
        <begin position="158"/>
        <end position="175"/>
    </location>
</feature>
<feature type="region of interest" description="Disordered" evidence="1">
    <location>
        <begin position="1"/>
        <end position="38"/>
    </location>
</feature>
<dbReference type="Proteomes" id="UP000217790">
    <property type="component" value="Unassembled WGS sequence"/>
</dbReference>
<evidence type="ECO:0000313" key="5">
    <source>
        <dbReference type="Proteomes" id="UP000217790"/>
    </source>
</evidence>
<feature type="transmembrane region" description="Helical" evidence="2">
    <location>
        <begin position="227"/>
        <end position="250"/>
    </location>
</feature>
<keyword evidence="2" id="KW-0472">Membrane</keyword>
<dbReference type="InterPro" id="IPR045338">
    <property type="entry name" value="DUF6535"/>
</dbReference>
<proteinExistence type="predicted"/>
<organism evidence="4 5">
    <name type="scientific">Armillaria gallica</name>
    <name type="common">Bulbous honey fungus</name>
    <name type="synonym">Armillaria bulbosa</name>
    <dbReference type="NCBI Taxonomy" id="47427"/>
    <lineage>
        <taxon>Eukaryota</taxon>
        <taxon>Fungi</taxon>
        <taxon>Dikarya</taxon>
        <taxon>Basidiomycota</taxon>
        <taxon>Agaricomycotina</taxon>
        <taxon>Agaricomycetes</taxon>
        <taxon>Agaricomycetidae</taxon>
        <taxon>Agaricales</taxon>
        <taxon>Marasmiineae</taxon>
        <taxon>Physalacriaceae</taxon>
        <taxon>Armillaria</taxon>
    </lineage>
</organism>
<evidence type="ECO:0000259" key="3">
    <source>
        <dbReference type="Pfam" id="PF20153"/>
    </source>
</evidence>
<feature type="domain" description="DUF6535" evidence="3">
    <location>
        <begin position="135"/>
        <end position="311"/>
    </location>
</feature>
<gene>
    <name evidence="4" type="ORF">ARMGADRAFT_693204</name>
</gene>
<evidence type="ECO:0000313" key="4">
    <source>
        <dbReference type="EMBL" id="PBK96365.1"/>
    </source>
</evidence>
<accession>A0A2H3DMC5</accession>
<reference evidence="5" key="1">
    <citation type="journal article" date="2017" name="Nat. Ecol. Evol.">
        <title>Genome expansion and lineage-specific genetic innovations in the forest pathogenic fungi Armillaria.</title>
        <authorList>
            <person name="Sipos G."/>
            <person name="Prasanna A.N."/>
            <person name="Walter M.C."/>
            <person name="O'Connor E."/>
            <person name="Balint B."/>
            <person name="Krizsan K."/>
            <person name="Kiss B."/>
            <person name="Hess J."/>
            <person name="Varga T."/>
            <person name="Slot J."/>
            <person name="Riley R."/>
            <person name="Boka B."/>
            <person name="Rigling D."/>
            <person name="Barry K."/>
            <person name="Lee J."/>
            <person name="Mihaltcheva S."/>
            <person name="LaButti K."/>
            <person name="Lipzen A."/>
            <person name="Waldron R."/>
            <person name="Moloney N.M."/>
            <person name="Sperisen C."/>
            <person name="Kredics L."/>
            <person name="Vagvoelgyi C."/>
            <person name="Patrignani A."/>
            <person name="Fitzpatrick D."/>
            <person name="Nagy I."/>
            <person name="Doyle S."/>
            <person name="Anderson J.B."/>
            <person name="Grigoriev I.V."/>
            <person name="Gueldener U."/>
            <person name="Muensterkoetter M."/>
            <person name="Nagy L.G."/>
        </authorList>
    </citation>
    <scope>NUCLEOTIDE SEQUENCE [LARGE SCALE GENOMIC DNA]</scope>
    <source>
        <strain evidence="5">Ar21-2</strain>
    </source>
</reference>
<dbReference type="InParanoid" id="A0A2H3DMC5"/>
<feature type="transmembrane region" description="Helical" evidence="2">
    <location>
        <begin position="287"/>
        <end position="310"/>
    </location>
</feature>
<dbReference type="EMBL" id="KZ293650">
    <property type="protein sequence ID" value="PBK96365.1"/>
    <property type="molecule type" value="Genomic_DNA"/>
</dbReference>
<keyword evidence="2" id="KW-0812">Transmembrane</keyword>
<keyword evidence="2" id="KW-1133">Transmembrane helix</keyword>
<feature type="region of interest" description="Disordered" evidence="1">
    <location>
        <begin position="60"/>
        <end position="80"/>
    </location>
</feature>
<dbReference type="AlphaFoldDB" id="A0A2H3DMC5"/>
<keyword evidence="5" id="KW-1185">Reference proteome</keyword>
<feature type="transmembrane region" description="Helical" evidence="2">
    <location>
        <begin position="316"/>
        <end position="338"/>
    </location>
</feature>
<name>A0A2H3DMC5_ARMGA</name>
<evidence type="ECO:0000256" key="1">
    <source>
        <dbReference type="SAM" id="MobiDB-lite"/>
    </source>
</evidence>
<protein>
    <recommendedName>
        <fullName evidence="3">DUF6535 domain-containing protein</fullName>
    </recommendedName>
</protein>
<dbReference type="Pfam" id="PF20153">
    <property type="entry name" value="DUF6535"/>
    <property type="match status" value="1"/>
</dbReference>
<evidence type="ECO:0000256" key="2">
    <source>
        <dbReference type="SAM" id="Phobius"/>
    </source>
</evidence>
<sequence length="598" mass="66680">MESNVRRPIPSSAAQKGDKVANESNAQVEGDREEDATRMVIPLHFDRSNQQYSIVIEGADEQPPVEGSRESSADGDAPQTIPVHIGKRKQQYRLIFGLRGGHSQPRPHPYDDSEATRYSYDKVGEELAPSARFYKAYNDKAVDFDAEVMEEYRDSIDVLLVFAGLFSAVVTTFVVQTSQNLQTNYAQLSTILLAELIAIQRASSNGTSTNSIPSSSINANVPSNLDIWINSLWFISLLLSLTTALIAVLAKQWLHHYTSMTSGTAQERARIRHFRYVGLQKWQVPTIISLLPVLLHLSLAIFVVGVVLFLHSLQLAITYAIGFGAGMLYIAYLCANLLPVVFPQCPYQTPFCAYGHLVYRFVHSRWRGAVNWSVKRWRKLRNLPLVDKLDDDSNIELSLYMSSSTNRNDFSNMELPSSSLKAVERVAVARAADELDIGCINWLYTASSSAALKQIAIQSISGLRADFPSDLTKDNLNIDAITRDLEVEIGDLHLSSGTDIPCGQEQKLDMLWRAILHLEKANPRLVHVFPKPCYVGFNIYADTLAQAKPVWPFQILSLRLNEVLEASTFRLGMPLTQSVTNARGNTHLDYIGHPRGVA</sequence>